<keyword evidence="3 8" id="KW-0418">Kinase</keyword>
<keyword evidence="6" id="KW-1133">Transmembrane helix</keyword>
<dbReference type="SUPFAM" id="SSF48452">
    <property type="entry name" value="TPR-like"/>
    <property type="match status" value="1"/>
</dbReference>
<accession>A0ABT6FGT3</accession>
<dbReference type="EMBL" id="JARRAG010000002">
    <property type="protein sequence ID" value="MDG3006686.1"/>
    <property type="molecule type" value="Genomic_DNA"/>
</dbReference>
<dbReference type="SUPFAM" id="SSF56112">
    <property type="entry name" value="Protein kinase-like (PK-like)"/>
    <property type="match status" value="1"/>
</dbReference>
<dbReference type="Proteomes" id="UP001216907">
    <property type="component" value="Unassembled WGS sequence"/>
</dbReference>
<dbReference type="SMART" id="SM00220">
    <property type="entry name" value="S_TKc"/>
    <property type="match status" value="1"/>
</dbReference>
<protein>
    <submittedName>
        <fullName evidence="8">Serine/threonine-protein kinase</fullName>
        <ecNumber evidence="8">2.7.11.1</ecNumber>
    </submittedName>
</protein>
<name>A0ABT6FGT3_9BACT</name>
<dbReference type="InterPro" id="IPR011009">
    <property type="entry name" value="Kinase-like_dom_sf"/>
</dbReference>
<evidence type="ECO:0000313" key="9">
    <source>
        <dbReference type="Proteomes" id="UP001216907"/>
    </source>
</evidence>
<keyword evidence="6" id="KW-0812">Transmembrane</keyword>
<dbReference type="GO" id="GO:0004674">
    <property type="term" value="F:protein serine/threonine kinase activity"/>
    <property type="evidence" value="ECO:0007669"/>
    <property type="project" value="UniProtKB-EC"/>
</dbReference>
<dbReference type="CDD" id="cd14014">
    <property type="entry name" value="STKc_PknB_like"/>
    <property type="match status" value="1"/>
</dbReference>
<keyword evidence="1 8" id="KW-0808">Transferase</keyword>
<reference evidence="8 9" key="1">
    <citation type="submission" date="2023-03" db="EMBL/GenBank/DDBJ databases">
        <title>Paludisphaera mucosa sp. nov. a novel planctomycete from northern fen.</title>
        <authorList>
            <person name="Ivanova A."/>
        </authorList>
    </citation>
    <scope>NUCLEOTIDE SEQUENCE [LARGE SCALE GENOMIC DNA]</scope>
    <source>
        <strain evidence="8 9">Pla2</strain>
    </source>
</reference>
<evidence type="ECO:0000256" key="2">
    <source>
        <dbReference type="ARBA" id="ARBA00022741"/>
    </source>
</evidence>
<gene>
    <name evidence="8" type="ORF">PZE19_23200</name>
</gene>
<dbReference type="Pfam" id="PF00069">
    <property type="entry name" value="Pkinase"/>
    <property type="match status" value="1"/>
</dbReference>
<sequence length="851" mass="94738">MDFADSGGLDQDGVERVDGEIARFEQAAAANRELVLRLYWAERLRDGPPLSVVERSACLAGLVKADLRRRFDLGEAPAVWEYLEEIPQLREADARMLSLVYEEFCLREEHGDAPDVESFCDRYPAWKDSLISQLGYHRILSKAAGLVPPKPKFPEVGERFEEFSLLALIGKGGYSRVYLSSDRSLGGKRVVLKISGDRGQEAETQGALDHPHIVPVNSVVYQPDRGLRGLSMPYRPGLPLDDVIRRVRRLEPRPSSARTLWDALVEGIEGGDAVLDEEFAAALRAGPTSDGWRGFPLRGTFAQGAAWIALVVARALAYAHDRRTYHRDVKPGNVLLTIQHGPQLLDFNLAQSPHAPREAQSAIQGGTLPYMAPEQIEAFLNPERWGSVGASADIYSLGLMLRELLTGQALDVPDSKLPPARALRELLDRRLVLPADVRGHDARTPHALEAIVRKCLRHDPADRYASGKDLAEDLERFLQRRPMVHNANPSRSERVRDWGVRNRRVLAANAFYLLVLALLSPLVIRQVTAMLQPEAKRRPEFHNAVQMVDSGRYPEAIALLTNLVEEDPAAPLYRFYLGFAHSEIDSRPQTAAEIYYSDAMKQPGAEAELLDWAKGNEQLAKHLRRLGQHFLNETTSNKNRGTEAGEAAFQRAMELSVHAFSTAVTLDPSSRETIYGLATTEEFKKNYDVAHGLLTKMLEKAQPSTDPAHANDPTRWRLQRSRVAVMLAKSLAGSPDSKSMEQSASWADKALGDLDVCQSSTPTFLKPLYYGLRTEVVLTLGEFHLRDGAADLLAADCSDAKAAMDAWFLLTRSNGDEIPKDVEDRYRRRLRILQDAAESGPRRVRTSAGRE</sequence>
<keyword evidence="9" id="KW-1185">Reference proteome</keyword>
<organism evidence="8 9">
    <name type="scientific">Paludisphaera mucosa</name>
    <dbReference type="NCBI Taxonomy" id="3030827"/>
    <lineage>
        <taxon>Bacteria</taxon>
        <taxon>Pseudomonadati</taxon>
        <taxon>Planctomycetota</taxon>
        <taxon>Planctomycetia</taxon>
        <taxon>Isosphaerales</taxon>
        <taxon>Isosphaeraceae</taxon>
        <taxon>Paludisphaera</taxon>
    </lineage>
</organism>
<evidence type="ECO:0000256" key="5">
    <source>
        <dbReference type="PROSITE-ProRule" id="PRU10141"/>
    </source>
</evidence>
<dbReference type="InterPro" id="IPR000719">
    <property type="entry name" value="Prot_kinase_dom"/>
</dbReference>
<evidence type="ECO:0000256" key="6">
    <source>
        <dbReference type="SAM" id="Phobius"/>
    </source>
</evidence>
<feature type="domain" description="Protein kinase" evidence="7">
    <location>
        <begin position="163"/>
        <end position="478"/>
    </location>
</feature>
<dbReference type="InterPro" id="IPR011990">
    <property type="entry name" value="TPR-like_helical_dom_sf"/>
</dbReference>
<dbReference type="PANTHER" id="PTHR43289:SF34">
    <property type="entry name" value="SERINE_THREONINE-PROTEIN KINASE YBDM-RELATED"/>
    <property type="match status" value="1"/>
</dbReference>
<evidence type="ECO:0000256" key="3">
    <source>
        <dbReference type="ARBA" id="ARBA00022777"/>
    </source>
</evidence>
<dbReference type="EC" id="2.7.11.1" evidence="8"/>
<dbReference type="PROSITE" id="PS00107">
    <property type="entry name" value="PROTEIN_KINASE_ATP"/>
    <property type="match status" value="1"/>
</dbReference>
<keyword evidence="4 5" id="KW-0067">ATP-binding</keyword>
<evidence type="ECO:0000256" key="1">
    <source>
        <dbReference type="ARBA" id="ARBA00022679"/>
    </source>
</evidence>
<dbReference type="PANTHER" id="PTHR43289">
    <property type="entry name" value="MITOGEN-ACTIVATED PROTEIN KINASE KINASE KINASE 20-RELATED"/>
    <property type="match status" value="1"/>
</dbReference>
<keyword evidence="6" id="KW-0472">Membrane</keyword>
<dbReference type="InterPro" id="IPR017441">
    <property type="entry name" value="Protein_kinase_ATP_BS"/>
</dbReference>
<evidence type="ECO:0000259" key="7">
    <source>
        <dbReference type="PROSITE" id="PS50011"/>
    </source>
</evidence>
<dbReference type="Gene3D" id="1.10.510.10">
    <property type="entry name" value="Transferase(Phosphotransferase) domain 1"/>
    <property type="match status" value="2"/>
</dbReference>
<feature type="transmembrane region" description="Helical" evidence="6">
    <location>
        <begin position="505"/>
        <end position="524"/>
    </location>
</feature>
<evidence type="ECO:0000256" key="4">
    <source>
        <dbReference type="ARBA" id="ARBA00022840"/>
    </source>
</evidence>
<keyword evidence="2 5" id="KW-0547">Nucleotide-binding</keyword>
<feature type="transmembrane region" description="Helical" evidence="6">
    <location>
        <begin position="301"/>
        <end position="319"/>
    </location>
</feature>
<dbReference type="Gene3D" id="1.25.40.10">
    <property type="entry name" value="Tetratricopeptide repeat domain"/>
    <property type="match status" value="1"/>
</dbReference>
<proteinExistence type="predicted"/>
<evidence type="ECO:0000313" key="8">
    <source>
        <dbReference type="EMBL" id="MDG3006686.1"/>
    </source>
</evidence>
<dbReference type="PROSITE" id="PS50011">
    <property type="entry name" value="PROTEIN_KINASE_DOM"/>
    <property type="match status" value="1"/>
</dbReference>
<dbReference type="RefSeq" id="WP_277862979.1">
    <property type="nucleotide sequence ID" value="NZ_JARRAG010000002.1"/>
</dbReference>
<feature type="binding site" evidence="5">
    <location>
        <position position="193"/>
    </location>
    <ligand>
        <name>ATP</name>
        <dbReference type="ChEBI" id="CHEBI:30616"/>
    </ligand>
</feature>
<comment type="caution">
    <text evidence="8">The sequence shown here is derived from an EMBL/GenBank/DDBJ whole genome shotgun (WGS) entry which is preliminary data.</text>
</comment>